<evidence type="ECO:0000313" key="3">
    <source>
        <dbReference type="Proteomes" id="UP000193560"/>
    </source>
</evidence>
<organism evidence="2 3">
    <name type="scientific">Absidia repens</name>
    <dbReference type="NCBI Taxonomy" id="90262"/>
    <lineage>
        <taxon>Eukaryota</taxon>
        <taxon>Fungi</taxon>
        <taxon>Fungi incertae sedis</taxon>
        <taxon>Mucoromycota</taxon>
        <taxon>Mucoromycotina</taxon>
        <taxon>Mucoromycetes</taxon>
        <taxon>Mucorales</taxon>
        <taxon>Cunninghamellaceae</taxon>
        <taxon>Absidia</taxon>
    </lineage>
</organism>
<reference evidence="2 3" key="1">
    <citation type="submission" date="2016-07" db="EMBL/GenBank/DDBJ databases">
        <title>Pervasive Adenine N6-methylation of Active Genes in Fungi.</title>
        <authorList>
            <consortium name="DOE Joint Genome Institute"/>
            <person name="Mondo S.J."/>
            <person name="Dannebaum R.O."/>
            <person name="Kuo R.C."/>
            <person name="Labutti K."/>
            <person name="Haridas S."/>
            <person name="Kuo A."/>
            <person name="Salamov A."/>
            <person name="Ahrendt S.R."/>
            <person name="Lipzen A."/>
            <person name="Sullivan W."/>
            <person name="Andreopoulos W.B."/>
            <person name="Clum A."/>
            <person name="Lindquist E."/>
            <person name="Daum C."/>
            <person name="Ramamoorthy G.K."/>
            <person name="Gryganskyi A."/>
            <person name="Culley D."/>
            <person name="Magnuson J.K."/>
            <person name="James T.Y."/>
            <person name="O'Malley M.A."/>
            <person name="Stajich J.E."/>
            <person name="Spatafora J.W."/>
            <person name="Visel A."/>
            <person name="Grigoriev I.V."/>
        </authorList>
    </citation>
    <scope>NUCLEOTIDE SEQUENCE [LARGE SCALE GENOMIC DNA]</scope>
    <source>
        <strain evidence="2 3">NRRL 1336</strain>
    </source>
</reference>
<dbReference type="InterPro" id="IPR011992">
    <property type="entry name" value="EF-hand-dom_pair"/>
</dbReference>
<feature type="domain" description="EF-hand" evidence="1">
    <location>
        <begin position="6"/>
        <end position="41"/>
    </location>
</feature>
<evidence type="ECO:0000313" key="2">
    <source>
        <dbReference type="EMBL" id="ORZ21559.1"/>
    </source>
</evidence>
<dbReference type="Gene3D" id="1.10.238.10">
    <property type="entry name" value="EF-hand"/>
    <property type="match status" value="2"/>
</dbReference>
<keyword evidence="3" id="KW-1185">Reference proteome</keyword>
<comment type="caution">
    <text evidence="2">The sequence shown here is derived from an EMBL/GenBank/DDBJ whole genome shotgun (WGS) entry which is preliminary data.</text>
</comment>
<dbReference type="InterPro" id="IPR002048">
    <property type="entry name" value="EF_hand_dom"/>
</dbReference>
<proteinExistence type="predicted"/>
<protein>
    <recommendedName>
        <fullName evidence="1">EF-hand domain-containing protein</fullName>
    </recommendedName>
</protein>
<dbReference type="Proteomes" id="UP000193560">
    <property type="component" value="Unassembled WGS sequence"/>
</dbReference>
<gene>
    <name evidence="2" type="ORF">BCR42DRAFT_407821</name>
</gene>
<sequence>MKLTRQRINELKKIFKQVDQDDTELLDKPGLDSALTLLGYEHADLDDALRLVGRQDEGCIIFEDLKEIVSDLDSKRELNAELLESEDSMVHAFQLLADPNLGGITLARLEQLVKAQGHEWSRKDLTDMMEVDDSGHDGLISQDGFARIWKRTGL</sequence>
<dbReference type="PROSITE" id="PS50222">
    <property type="entry name" value="EF_HAND_2"/>
    <property type="match status" value="1"/>
</dbReference>
<dbReference type="SUPFAM" id="SSF47473">
    <property type="entry name" value="EF-hand"/>
    <property type="match status" value="1"/>
</dbReference>
<dbReference type="OrthoDB" id="26525at2759"/>
<evidence type="ECO:0000259" key="1">
    <source>
        <dbReference type="PROSITE" id="PS50222"/>
    </source>
</evidence>
<dbReference type="EMBL" id="MCGE01000005">
    <property type="protein sequence ID" value="ORZ21559.1"/>
    <property type="molecule type" value="Genomic_DNA"/>
</dbReference>
<dbReference type="STRING" id="90262.A0A1X2ISR6"/>
<dbReference type="GO" id="GO:0005509">
    <property type="term" value="F:calcium ion binding"/>
    <property type="evidence" value="ECO:0007669"/>
    <property type="project" value="InterPro"/>
</dbReference>
<dbReference type="AlphaFoldDB" id="A0A1X2ISR6"/>
<accession>A0A1X2ISR6</accession>
<name>A0A1X2ISR6_9FUNG</name>